<reference evidence="1 2" key="1">
    <citation type="submission" date="2024-08" db="EMBL/GenBank/DDBJ databases">
        <title>Tateyamaria sp. nov., isolated from marine algae.</title>
        <authorList>
            <person name="Choi B.J."/>
            <person name="Kim J.M."/>
            <person name="Lee J.K."/>
            <person name="Choi D.G."/>
            <person name="Bayburt H."/>
            <person name="Baek J.H."/>
            <person name="Han D.M."/>
            <person name="Jeon C.O."/>
        </authorList>
    </citation>
    <scope>NUCLEOTIDE SEQUENCE [LARGE SCALE GENOMIC DNA]</scope>
    <source>
        <strain evidence="1 2">KMU-156</strain>
    </source>
</reference>
<gene>
    <name evidence="1" type="ORF">ACERZ8_09625</name>
</gene>
<name>A0ABW8UTN0_9RHOB</name>
<comment type="caution">
    <text evidence="1">The sequence shown here is derived from an EMBL/GenBank/DDBJ whole genome shotgun (WGS) entry which is preliminary data.</text>
</comment>
<sequence>MDFVVLSNDQAIFDPVFSAAIVVSSPGVITGSTPQNSNGVTACVVGDEASVLVPGVTYSVGAMVGGVGSLSILALGPDQQAQKTTSAGRPLILKGTQFRAQLQVIVPAMNPMSGFPDPLPIHFGTGSFQTVNTVYKAS</sequence>
<evidence type="ECO:0000313" key="2">
    <source>
        <dbReference type="Proteomes" id="UP001627408"/>
    </source>
</evidence>
<dbReference type="Proteomes" id="UP001627408">
    <property type="component" value="Unassembled WGS sequence"/>
</dbReference>
<accession>A0ABW8UTN0</accession>
<protein>
    <submittedName>
        <fullName evidence="1">Uncharacterized protein</fullName>
    </submittedName>
</protein>
<dbReference type="EMBL" id="JBHDIY010000002">
    <property type="protein sequence ID" value="MFL4470114.1"/>
    <property type="molecule type" value="Genomic_DNA"/>
</dbReference>
<proteinExistence type="predicted"/>
<keyword evidence="2" id="KW-1185">Reference proteome</keyword>
<dbReference type="Pfam" id="PF19267">
    <property type="entry name" value="CIS_spike_tip"/>
    <property type="match status" value="1"/>
</dbReference>
<evidence type="ECO:0000313" key="1">
    <source>
        <dbReference type="EMBL" id="MFL4470114.1"/>
    </source>
</evidence>
<organism evidence="1 2">
    <name type="scientific">Tateyamaria armeniaca</name>
    <dbReference type="NCBI Taxonomy" id="2518930"/>
    <lineage>
        <taxon>Bacteria</taxon>
        <taxon>Pseudomonadati</taxon>
        <taxon>Pseudomonadota</taxon>
        <taxon>Alphaproteobacteria</taxon>
        <taxon>Rhodobacterales</taxon>
        <taxon>Roseobacteraceae</taxon>
        <taxon>Tateyamaria</taxon>
    </lineage>
</organism>
<dbReference type="InterPro" id="IPR045362">
    <property type="entry name" value="CIS_spike_tip"/>
</dbReference>
<dbReference type="RefSeq" id="WP_407591985.1">
    <property type="nucleotide sequence ID" value="NZ_JBHDIY010000002.1"/>
</dbReference>